<keyword evidence="2" id="KW-1185">Reference proteome</keyword>
<evidence type="ECO:0000313" key="1">
    <source>
        <dbReference type="EMBL" id="MFC6726877.1"/>
    </source>
</evidence>
<proteinExistence type="predicted"/>
<feature type="non-terminal residue" evidence="1">
    <location>
        <position position="62"/>
    </location>
</feature>
<protein>
    <submittedName>
        <fullName evidence="1">Gfo/Idh/MocA family oxidoreductase</fullName>
    </submittedName>
</protein>
<organism evidence="1 2">
    <name type="scientific">Halobium palmae</name>
    <dbReference type="NCBI Taxonomy" id="1776492"/>
    <lineage>
        <taxon>Archaea</taxon>
        <taxon>Methanobacteriati</taxon>
        <taxon>Methanobacteriota</taxon>
        <taxon>Stenosarchaea group</taxon>
        <taxon>Halobacteria</taxon>
        <taxon>Halobacteriales</taxon>
        <taxon>Haloferacaceae</taxon>
        <taxon>Halobium</taxon>
    </lineage>
</organism>
<dbReference type="InterPro" id="IPR036291">
    <property type="entry name" value="NAD(P)-bd_dom_sf"/>
</dbReference>
<dbReference type="AlphaFoldDB" id="A0ABD5S793"/>
<name>A0ABD5S793_9EURY</name>
<gene>
    <name evidence="1" type="ORF">ACFQE1_21370</name>
</gene>
<comment type="caution">
    <text evidence="1">The sequence shown here is derived from an EMBL/GenBank/DDBJ whole genome shotgun (WGS) entry which is preliminary data.</text>
</comment>
<accession>A0ABD5S793</accession>
<dbReference type="SUPFAM" id="SSF51735">
    <property type="entry name" value="NAD(P)-binding Rossmann-fold domains"/>
    <property type="match status" value="1"/>
</dbReference>
<dbReference type="Gene3D" id="3.40.50.720">
    <property type="entry name" value="NAD(P)-binding Rossmann-like Domain"/>
    <property type="match status" value="1"/>
</dbReference>
<sequence>MTLDIGVLGYRFMGEAHANALARLPMFFPDAPDVNRHTLVGRDEESLAAAADRLGFEHTATD</sequence>
<dbReference type="EMBL" id="JBHSWU010001473">
    <property type="protein sequence ID" value="MFC6726877.1"/>
    <property type="molecule type" value="Genomic_DNA"/>
</dbReference>
<reference evidence="1 2" key="1">
    <citation type="journal article" date="2019" name="Int. J. Syst. Evol. Microbiol.">
        <title>The Global Catalogue of Microorganisms (GCM) 10K type strain sequencing project: providing services to taxonomists for standard genome sequencing and annotation.</title>
        <authorList>
            <consortium name="The Broad Institute Genomics Platform"/>
            <consortium name="The Broad Institute Genome Sequencing Center for Infectious Disease"/>
            <person name="Wu L."/>
            <person name="Ma J."/>
        </authorList>
    </citation>
    <scope>NUCLEOTIDE SEQUENCE [LARGE SCALE GENOMIC DNA]</scope>
    <source>
        <strain evidence="1 2">NBRC 111368</strain>
    </source>
</reference>
<evidence type="ECO:0000313" key="2">
    <source>
        <dbReference type="Proteomes" id="UP001596328"/>
    </source>
</evidence>
<dbReference type="Proteomes" id="UP001596328">
    <property type="component" value="Unassembled WGS sequence"/>
</dbReference>